<evidence type="ECO:0000313" key="2">
    <source>
        <dbReference type="Proteomes" id="UP000828390"/>
    </source>
</evidence>
<organism evidence="1 2">
    <name type="scientific">Dreissena polymorpha</name>
    <name type="common">Zebra mussel</name>
    <name type="synonym">Mytilus polymorpha</name>
    <dbReference type="NCBI Taxonomy" id="45954"/>
    <lineage>
        <taxon>Eukaryota</taxon>
        <taxon>Metazoa</taxon>
        <taxon>Spiralia</taxon>
        <taxon>Lophotrochozoa</taxon>
        <taxon>Mollusca</taxon>
        <taxon>Bivalvia</taxon>
        <taxon>Autobranchia</taxon>
        <taxon>Heteroconchia</taxon>
        <taxon>Euheterodonta</taxon>
        <taxon>Imparidentia</taxon>
        <taxon>Neoheterodontei</taxon>
        <taxon>Myida</taxon>
        <taxon>Dreissenoidea</taxon>
        <taxon>Dreissenidae</taxon>
        <taxon>Dreissena</taxon>
    </lineage>
</organism>
<reference evidence="1" key="1">
    <citation type="journal article" date="2019" name="bioRxiv">
        <title>The Genome of the Zebra Mussel, Dreissena polymorpha: A Resource for Invasive Species Research.</title>
        <authorList>
            <person name="McCartney M.A."/>
            <person name="Auch B."/>
            <person name="Kono T."/>
            <person name="Mallez S."/>
            <person name="Zhang Y."/>
            <person name="Obille A."/>
            <person name="Becker A."/>
            <person name="Abrahante J.E."/>
            <person name="Garbe J."/>
            <person name="Badalamenti J.P."/>
            <person name="Herman A."/>
            <person name="Mangelson H."/>
            <person name="Liachko I."/>
            <person name="Sullivan S."/>
            <person name="Sone E.D."/>
            <person name="Koren S."/>
            <person name="Silverstein K.A.T."/>
            <person name="Beckman K.B."/>
            <person name="Gohl D.M."/>
        </authorList>
    </citation>
    <scope>NUCLEOTIDE SEQUENCE</scope>
    <source>
        <strain evidence="1">Duluth1</strain>
        <tissue evidence="1">Whole animal</tissue>
    </source>
</reference>
<sequence>MRDNDTEILLQSGLLCAADSNSSIVKGCPILTLSIQLFFLDLDHPCLPWKTV</sequence>
<evidence type="ECO:0000313" key="1">
    <source>
        <dbReference type="EMBL" id="KAH3780248.1"/>
    </source>
</evidence>
<keyword evidence="2" id="KW-1185">Reference proteome</keyword>
<comment type="caution">
    <text evidence="1">The sequence shown here is derived from an EMBL/GenBank/DDBJ whole genome shotgun (WGS) entry which is preliminary data.</text>
</comment>
<reference evidence="1" key="2">
    <citation type="submission" date="2020-11" db="EMBL/GenBank/DDBJ databases">
        <authorList>
            <person name="McCartney M.A."/>
            <person name="Auch B."/>
            <person name="Kono T."/>
            <person name="Mallez S."/>
            <person name="Becker A."/>
            <person name="Gohl D.M."/>
            <person name="Silverstein K.A.T."/>
            <person name="Koren S."/>
            <person name="Bechman K.B."/>
            <person name="Herman A."/>
            <person name="Abrahante J.E."/>
            <person name="Garbe J."/>
        </authorList>
    </citation>
    <scope>NUCLEOTIDE SEQUENCE</scope>
    <source>
        <strain evidence="1">Duluth1</strain>
        <tissue evidence="1">Whole animal</tissue>
    </source>
</reference>
<name>A0A9D4EII3_DREPO</name>
<gene>
    <name evidence="1" type="ORF">DPMN_158058</name>
</gene>
<protein>
    <submittedName>
        <fullName evidence="1">Uncharacterized protein</fullName>
    </submittedName>
</protein>
<dbReference type="Proteomes" id="UP000828390">
    <property type="component" value="Unassembled WGS sequence"/>
</dbReference>
<accession>A0A9D4EII3</accession>
<dbReference type="EMBL" id="JAIWYP010000008">
    <property type="protein sequence ID" value="KAH3780248.1"/>
    <property type="molecule type" value="Genomic_DNA"/>
</dbReference>
<dbReference type="AlphaFoldDB" id="A0A9D4EII3"/>
<proteinExistence type="predicted"/>